<evidence type="ECO:0000256" key="4">
    <source>
        <dbReference type="ARBA" id="ARBA00023277"/>
    </source>
</evidence>
<dbReference type="InterPro" id="IPR029044">
    <property type="entry name" value="Nucleotide-diphossugar_trans"/>
</dbReference>
<dbReference type="Pfam" id="PF13419">
    <property type="entry name" value="HAD_2"/>
    <property type="match status" value="1"/>
</dbReference>
<dbReference type="InterPro" id="IPR041492">
    <property type="entry name" value="HAD_2"/>
</dbReference>
<dbReference type="Pfam" id="PF02958">
    <property type="entry name" value="EcKL"/>
    <property type="match status" value="1"/>
</dbReference>
<dbReference type="SUPFAM" id="SSF56784">
    <property type="entry name" value="HAD-like"/>
    <property type="match status" value="1"/>
</dbReference>
<proteinExistence type="predicted"/>
<dbReference type="InterPro" id="IPR023198">
    <property type="entry name" value="PGP-like_dom2"/>
</dbReference>
<evidence type="ECO:0000256" key="2">
    <source>
        <dbReference type="ARBA" id="ARBA00022723"/>
    </source>
</evidence>
<dbReference type="InterPro" id="IPR006439">
    <property type="entry name" value="HAD-SF_hydro_IA"/>
</dbReference>
<dbReference type="SMART" id="SM00587">
    <property type="entry name" value="CHK"/>
    <property type="match status" value="1"/>
</dbReference>
<dbReference type="SUPFAM" id="SSF56112">
    <property type="entry name" value="Protein kinase-like (PK-like)"/>
    <property type="match status" value="1"/>
</dbReference>
<dbReference type="EMBL" id="MN738924">
    <property type="protein sequence ID" value="QHT31682.1"/>
    <property type="molecule type" value="Genomic_DNA"/>
</dbReference>
<name>A0A6C0ESH2_9ZZZZ</name>
<keyword evidence="4" id="KW-0119">Carbohydrate metabolism</keyword>
<dbReference type="SFLD" id="SFLDS00003">
    <property type="entry name" value="Haloacid_Dehalogenase"/>
    <property type="match status" value="1"/>
</dbReference>
<dbReference type="InterPro" id="IPR015897">
    <property type="entry name" value="CHK_kinase-like"/>
</dbReference>
<dbReference type="SFLD" id="SFLDG01129">
    <property type="entry name" value="C1.5:_HAD__Beta-PGM__Phosphata"/>
    <property type="match status" value="1"/>
</dbReference>
<dbReference type="InterPro" id="IPR004119">
    <property type="entry name" value="EcKL"/>
</dbReference>
<protein>
    <recommendedName>
        <fullName evidence="5">CHK kinase-like domain-containing protein</fullName>
    </recommendedName>
</protein>
<organism evidence="6">
    <name type="scientific">viral metagenome</name>
    <dbReference type="NCBI Taxonomy" id="1070528"/>
    <lineage>
        <taxon>unclassified sequences</taxon>
        <taxon>metagenomes</taxon>
        <taxon>organismal metagenomes</taxon>
    </lineage>
</organism>
<dbReference type="GO" id="GO:0046872">
    <property type="term" value="F:metal ion binding"/>
    <property type="evidence" value="ECO:0007669"/>
    <property type="project" value="UniProtKB-KW"/>
</dbReference>
<dbReference type="Pfam" id="PF00483">
    <property type="entry name" value="NTP_transferase"/>
    <property type="match status" value="1"/>
</dbReference>
<dbReference type="AlphaFoldDB" id="A0A6C0ESH2"/>
<sequence length="806" mass="93960">MNIIIPLGGKGERFVKEGYKKPKALIDVFDKTMIETVIDNLNIKKDYQLFIIYNPYLDENDFGFSTYIKSKYPTVHLIKLENDTKGAAETVYLGIESIFKNYHNRTDIFWNKTILLDCDTFYTEDILTIFRNSLDNMVFYTKKYNEPPIYSYITLDSETNTITNIAEKHKISTNANTGAYAFTCMTLLHKYCKIILDEKLFFNNEPYTSCVISKMLEDEHKFVGAKLNEKCVFSLGTPSELKKYTENTHGFLFDLDGTLVITDDIYYDTWKEILDGYNITLTHEIFKKYIQGNNDKYVAKTLLSNINVNLEELSKKKDCIFLQNIDKIVVIDGVLQFIQNIHMVGHKICIVTNCNRVVAEQITKHIGIYKYVDYIIANGETEQAKPSPMPYLYAMQKINMESSKCFIFEDSKSGLLSAKSSNPKCLIGINTVYTNYELENTGVNLCISNYNNIDINDLFSYNNQEIDNIKKCIKESLPFDITDIIIVNDKLKGGFIADVNQVRIIKIDGEVINAVLKIENNHVSDLSKMANALQLYEREYYFYDRISSYVNIKIPKYISLVKNENYRNIGVLLENLFLQGNYKVNLNLNNEKIEISLNIIEQMAKFHTKFWNKKLKNMFPELKMSTDSIFCPAWYNFVYARWPLFKQKWEKILSSSQMEKGEIIINEFNEIQKRLSVGNTTIIHGDIKSPNIFYDADKNHEPCFIDWQHIAIGKGVQDLIFFLIESFDIEKIPILFPLFKNYYYTKLMENGVSYSYSEYERDLQDALSYVPFFTAVWFGTVPYDDLIDKNFPYFFIQKLFYVYSLA</sequence>
<dbReference type="NCBIfam" id="TIGR01509">
    <property type="entry name" value="HAD-SF-IA-v3"/>
    <property type="match status" value="1"/>
</dbReference>
<dbReference type="InterPro" id="IPR023214">
    <property type="entry name" value="HAD_sf"/>
</dbReference>
<accession>A0A6C0ESH2</accession>
<dbReference type="GO" id="GO:0003824">
    <property type="term" value="F:catalytic activity"/>
    <property type="evidence" value="ECO:0007669"/>
    <property type="project" value="UniProtKB-ARBA"/>
</dbReference>
<keyword evidence="3" id="KW-0460">Magnesium</keyword>
<reference evidence="6" key="1">
    <citation type="journal article" date="2020" name="Nature">
        <title>Giant virus diversity and host interactions through global metagenomics.</title>
        <authorList>
            <person name="Schulz F."/>
            <person name="Roux S."/>
            <person name="Paez-Espino D."/>
            <person name="Jungbluth S."/>
            <person name="Walsh D.A."/>
            <person name="Denef V.J."/>
            <person name="McMahon K.D."/>
            <person name="Konstantinidis K.T."/>
            <person name="Eloe-Fadrosh E.A."/>
            <person name="Kyrpides N.C."/>
            <person name="Woyke T."/>
        </authorList>
    </citation>
    <scope>NUCLEOTIDE SEQUENCE</scope>
    <source>
        <strain evidence="6">GVMAG-M-3300009155-48</strain>
    </source>
</reference>
<dbReference type="PANTHER" id="PTHR46193">
    <property type="entry name" value="6-PHOSPHOGLUCONATE PHOSPHATASE"/>
    <property type="match status" value="1"/>
</dbReference>
<feature type="domain" description="CHK kinase-like" evidence="5">
    <location>
        <begin position="571"/>
        <end position="753"/>
    </location>
</feature>
<dbReference type="InterPro" id="IPR005835">
    <property type="entry name" value="NTP_transferase_dom"/>
</dbReference>
<comment type="cofactor">
    <cofactor evidence="1">
        <name>Mg(2+)</name>
        <dbReference type="ChEBI" id="CHEBI:18420"/>
    </cofactor>
</comment>
<dbReference type="InterPro" id="IPR036412">
    <property type="entry name" value="HAD-like_sf"/>
</dbReference>
<keyword evidence="2" id="KW-0479">Metal-binding</keyword>
<dbReference type="Gene3D" id="3.90.550.10">
    <property type="entry name" value="Spore Coat Polysaccharide Biosynthesis Protein SpsA, Chain A"/>
    <property type="match status" value="1"/>
</dbReference>
<dbReference type="SUPFAM" id="SSF53448">
    <property type="entry name" value="Nucleotide-diphospho-sugar transferases"/>
    <property type="match status" value="1"/>
</dbReference>
<dbReference type="InterPro" id="IPR051600">
    <property type="entry name" value="Beta-PGM-like"/>
</dbReference>
<evidence type="ECO:0000313" key="6">
    <source>
        <dbReference type="EMBL" id="QHT31682.1"/>
    </source>
</evidence>
<evidence type="ECO:0000256" key="1">
    <source>
        <dbReference type="ARBA" id="ARBA00001946"/>
    </source>
</evidence>
<dbReference type="Gene3D" id="3.40.50.1000">
    <property type="entry name" value="HAD superfamily/HAD-like"/>
    <property type="match status" value="1"/>
</dbReference>
<dbReference type="InterPro" id="IPR011009">
    <property type="entry name" value="Kinase-like_dom_sf"/>
</dbReference>
<evidence type="ECO:0000256" key="3">
    <source>
        <dbReference type="ARBA" id="ARBA00022842"/>
    </source>
</evidence>
<dbReference type="PANTHER" id="PTHR46193:SF18">
    <property type="entry name" value="HEXITOL PHOSPHATASE B"/>
    <property type="match status" value="1"/>
</dbReference>
<dbReference type="Gene3D" id="1.10.150.240">
    <property type="entry name" value="Putative phosphatase, domain 2"/>
    <property type="match status" value="1"/>
</dbReference>
<dbReference type="Gene3D" id="3.90.1200.10">
    <property type="match status" value="1"/>
</dbReference>
<evidence type="ECO:0000259" key="5">
    <source>
        <dbReference type="SMART" id="SM00587"/>
    </source>
</evidence>